<dbReference type="NCBIfam" id="TIGR00277">
    <property type="entry name" value="HDIG"/>
    <property type="match status" value="1"/>
</dbReference>
<feature type="domain" description="HD" evidence="1">
    <location>
        <begin position="24"/>
        <end position="81"/>
    </location>
</feature>
<evidence type="ECO:0000313" key="2">
    <source>
        <dbReference type="EMBL" id="AAZ32127.1"/>
    </source>
</evidence>
<evidence type="ECO:0000259" key="1">
    <source>
        <dbReference type="Pfam" id="PF01966"/>
    </source>
</evidence>
<dbReference type="CDD" id="cd00077">
    <property type="entry name" value="HDc"/>
    <property type="match status" value="1"/>
</dbReference>
<proteinExistence type="predicted"/>
<reference evidence="2" key="1">
    <citation type="journal article" date="2006" name="FEMS Microbiol. Ecol.">
        <title>Uncultured Archaea in a hydrothermal microbial assemblage: phylogenetic diversity and characterization of a genome fragment from a euryarchaeote.</title>
        <authorList>
            <person name="Moussard H."/>
            <person name="Moreira D."/>
            <person name="Cambon-Bonavita M.A."/>
            <person name="Lopez-Garcia P."/>
            <person name="Jeanthon C."/>
        </authorList>
    </citation>
    <scope>NUCLEOTIDE SEQUENCE</scope>
</reference>
<dbReference type="GO" id="GO:0016787">
    <property type="term" value="F:hydrolase activity"/>
    <property type="evidence" value="ECO:0007669"/>
    <property type="project" value="UniProtKB-KW"/>
</dbReference>
<dbReference type="InterPro" id="IPR006674">
    <property type="entry name" value="HD_domain"/>
</dbReference>
<dbReference type="Gene3D" id="1.10.3210.10">
    <property type="entry name" value="Hypothetical protein af1432"/>
    <property type="match status" value="1"/>
</dbReference>
<dbReference type="InterPro" id="IPR003607">
    <property type="entry name" value="HD/PDEase_dom"/>
</dbReference>
<dbReference type="AlphaFoldDB" id="Q3SB83"/>
<name>Q3SB83_9EURY</name>
<dbReference type="SUPFAM" id="SSF109604">
    <property type="entry name" value="HD-domain/PDEase-like"/>
    <property type="match status" value="1"/>
</dbReference>
<dbReference type="PANTHER" id="PTHR33594">
    <property type="entry name" value="SUPERFAMILY HYDROLASE, PUTATIVE (AFU_ORTHOLOGUE AFUA_1G03035)-RELATED"/>
    <property type="match status" value="1"/>
</dbReference>
<keyword evidence="2" id="KW-0378">Hydrolase</keyword>
<sequence>MGVVEDAENFARERMSNLPPSHNFSHVNRVRDIALRIAKGLDVDKEVLELAALLHDIGLEEELRTGKDHAEVSARIAKDFLSGRIDDGKLD</sequence>
<organism evidence="2">
    <name type="scientific">uncultured euryarchaeote Alv-FOS5</name>
    <dbReference type="NCBI Taxonomy" id="337891"/>
    <lineage>
        <taxon>Archaea</taxon>
        <taxon>Methanobacteriati</taxon>
        <taxon>Methanobacteriota</taxon>
        <taxon>environmental samples</taxon>
    </lineage>
</organism>
<dbReference type="EMBL" id="DQ078753">
    <property type="protein sequence ID" value="AAZ32127.1"/>
    <property type="molecule type" value="Genomic_DNA"/>
</dbReference>
<accession>Q3SB83</accession>
<feature type="non-terminal residue" evidence="2">
    <location>
        <position position="91"/>
    </location>
</feature>
<dbReference type="PANTHER" id="PTHR33594:SF1">
    <property type="entry name" value="HD_PDEASE DOMAIN-CONTAINING PROTEIN"/>
    <property type="match status" value="1"/>
</dbReference>
<protein>
    <submittedName>
        <fullName evidence="2">Predicted HD superfamily hydrolase</fullName>
    </submittedName>
</protein>
<dbReference type="InterPro" id="IPR006675">
    <property type="entry name" value="HDIG_dom"/>
</dbReference>
<dbReference type="Pfam" id="PF01966">
    <property type="entry name" value="HD"/>
    <property type="match status" value="1"/>
</dbReference>